<protein>
    <recommendedName>
        <fullName evidence="3">Vitamin B12 dependent methionine synthase, activation domain</fullName>
    </recommendedName>
</protein>
<dbReference type="SUPFAM" id="SSF56507">
    <property type="entry name" value="Methionine synthase activation domain-like"/>
    <property type="match status" value="1"/>
</dbReference>
<accession>A0A1W2D1Q9</accession>
<dbReference type="InterPro" id="IPR037010">
    <property type="entry name" value="VitB12-dep_Met_synth_activ_sf"/>
</dbReference>
<reference evidence="1 2" key="1">
    <citation type="submission" date="2017-04" db="EMBL/GenBank/DDBJ databases">
        <authorList>
            <person name="Afonso C.L."/>
            <person name="Miller P.J."/>
            <person name="Scott M.A."/>
            <person name="Spackman E."/>
            <person name="Goraichik I."/>
            <person name="Dimitrov K.M."/>
            <person name="Suarez D.L."/>
            <person name="Swayne D.E."/>
        </authorList>
    </citation>
    <scope>NUCLEOTIDE SEQUENCE [LARGE SCALE GENOMIC DNA]</scope>
    <source>
        <strain evidence="1 2">DSM 5090</strain>
    </source>
</reference>
<dbReference type="EMBL" id="FWXI01000013">
    <property type="protein sequence ID" value="SMC91507.1"/>
    <property type="molecule type" value="Genomic_DNA"/>
</dbReference>
<dbReference type="RefSeq" id="WP_084576677.1">
    <property type="nucleotide sequence ID" value="NZ_CP155572.1"/>
</dbReference>
<dbReference type="GO" id="GO:0008705">
    <property type="term" value="F:methionine synthase activity"/>
    <property type="evidence" value="ECO:0007669"/>
    <property type="project" value="InterPro"/>
</dbReference>
<evidence type="ECO:0008006" key="3">
    <source>
        <dbReference type="Google" id="ProtNLM"/>
    </source>
</evidence>
<dbReference type="Proteomes" id="UP000192738">
    <property type="component" value="Unassembled WGS sequence"/>
</dbReference>
<proteinExistence type="predicted"/>
<sequence length="228" mass="24383">MPIYHPRLITVDLDETKRYAGLGSKANFSAALLTEACTQAQLLATPKGVWQVYVYDQDSHTIMSPNPLSLTAESIIKHLSGAVEVAVMAVTIGQPLEQEVSNLFSRDQYTLGLLLDAAGTTAVEAVCDAVCSVISGQAARTGLTAGRRFSPGYGGWPVDIQPEILALASGATIDLSVTDTKMLVPRKSVTAVIGLYPYHQALSLPHQQELSCDKCGQPGCHARKETDR</sequence>
<dbReference type="STRING" id="112901.SAMN04488500_11336"/>
<name>A0A1W2D1Q9_9FIRM</name>
<evidence type="ECO:0000313" key="1">
    <source>
        <dbReference type="EMBL" id="SMC91507.1"/>
    </source>
</evidence>
<organism evidence="1 2">
    <name type="scientific">Sporomusa malonica</name>
    <dbReference type="NCBI Taxonomy" id="112901"/>
    <lineage>
        <taxon>Bacteria</taxon>
        <taxon>Bacillati</taxon>
        <taxon>Bacillota</taxon>
        <taxon>Negativicutes</taxon>
        <taxon>Selenomonadales</taxon>
        <taxon>Sporomusaceae</taxon>
        <taxon>Sporomusa</taxon>
    </lineage>
</organism>
<evidence type="ECO:0000313" key="2">
    <source>
        <dbReference type="Proteomes" id="UP000192738"/>
    </source>
</evidence>
<gene>
    <name evidence="1" type="ORF">SAMN04488500_11336</name>
</gene>
<keyword evidence="2" id="KW-1185">Reference proteome</keyword>
<dbReference type="Gene3D" id="3.40.109.40">
    <property type="match status" value="1"/>
</dbReference>
<dbReference type="AlphaFoldDB" id="A0A1W2D1Q9"/>
<dbReference type="OrthoDB" id="9816190at2"/>